<name>A0A6J6G2I6_9ZZZZ</name>
<dbReference type="GO" id="GO:0043138">
    <property type="term" value="F:3'-5' DNA helicase activity"/>
    <property type="evidence" value="ECO:0007669"/>
    <property type="project" value="TreeGrafter"/>
</dbReference>
<gene>
    <name evidence="5" type="ORF">UFOPK1773_00961</name>
</gene>
<protein>
    <submittedName>
        <fullName evidence="5">Unannotated protein</fullName>
    </submittedName>
</protein>
<dbReference type="EMBL" id="CAEZUA010000068">
    <property type="protein sequence ID" value="CAB4593393.1"/>
    <property type="molecule type" value="Genomic_DNA"/>
</dbReference>
<reference evidence="5" key="1">
    <citation type="submission" date="2020-05" db="EMBL/GenBank/DDBJ databases">
        <authorList>
            <person name="Chiriac C."/>
            <person name="Salcher M."/>
            <person name="Ghai R."/>
            <person name="Kavagutti S V."/>
        </authorList>
    </citation>
    <scope>NUCLEOTIDE SEQUENCE</scope>
</reference>
<dbReference type="InterPro" id="IPR041222">
    <property type="entry name" value="PriA_3primeBD"/>
</dbReference>
<evidence type="ECO:0000256" key="1">
    <source>
        <dbReference type="ARBA" id="ARBA00022741"/>
    </source>
</evidence>
<feature type="domain" description="Primosomal protein N' 3' DNA-binding" evidence="4">
    <location>
        <begin position="38"/>
        <end position="128"/>
    </location>
</feature>
<dbReference type="InterPro" id="IPR027417">
    <property type="entry name" value="P-loop_NTPase"/>
</dbReference>
<dbReference type="AlphaFoldDB" id="A0A6J6G2I6"/>
<dbReference type="GO" id="GO:0006270">
    <property type="term" value="P:DNA replication initiation"/>
    <property type="evidence" value="ECO:0007669"/>
    <property type="project" value="TreeGrafter"/>
</dbReference>
<dbReference type="Gene3D" id="3.40.1440.60">
    <property type="entry name" value="PriA, 3(prime) DNA-binding domain"/>
    <property type="match status" value="1"/>
</dbReference>
<dbReference type="GO" id="GO:0006310">
    <property type="term" value="P:DNA recombination"/>
    <property type="evidence" value="ECO:0007669"/>
    <property type="project" value="TreeGrafter"/>
</dbReference>
<evidence type="ECO:0000259" key="4">
    <source>
        <dbReference type="Pfam" id="PF17764"/>
    </source>
</evidence>
<proteinExistence type="predicted"/>
<dbReference type="PANTHER" id="PTHR30580">
    <property type="entry name" value="PRIMOSOMAL PROTEIN N"/>
    <property type="match status" value="1"/>
</dbReference>
<dbReference type="Gene3D" id="3.40.50.300">
    <property type="entry name" value="P-loop containing nucleotide triphosphate hydrolases"/>
    <property type="match status" value="1"/>
</dbReference>
<dbReference type="GO" id="GO:0005524">
    <property type="term" value="F:ATP binding"/>
    <property type="evidence" value="ECO:0007669"/>
    <property type="project" value="UniProtKB-KW"/>
</dbReference>
<dbReference type="PANTHER" id="PTHR30580:SF0">
    <property type="entry name" value="PRIMOSOMAL PROTEIN N"/>
    <property type="match status" value="1"/>
</dbReference>
<dbReference type="Pfam" id="PF17764">
    <property type="entry name" value="PriA_3primeBD"/>
    <property type="match status" value="1"/>
</dbReference>
<evidence type="ECO:0000313" key="5">
    <source>
        <dbReference type="EMBL" id="CAB4593393.1"/>
    </source>
</evidence>
<dbReference type="GO" id="GO:0006302">
    <property type="term" value="P:double-strand break repair"/>
    <property type="evidence" value="ECO:0007669"/>
    <property type="project" value="TreeGrafter"/>
</dbReference>
<keyword evidence="1" id="KW-0547">Nucleotide-binding</keyword>
<keyword evidence="3" id="KW-0238">DNA-binding</keyword>
<evidence type="ECO:0000256" key="3">
    <source>
        <dbReference type="ARBA" id="ARBA00023125"/>
    </source>
</evidence>
<keyword evidence="2" id="KW-0067">ATP-binding</keyword>
<evidence type="ECO:0000256" key="2">
    <source>
        <dbReference type="ARBA" id="ARBA00022840"/>
    </source>
</evidence>
<accession>A0A6J6G2I6</accession>
<sequence length="640" mass="70885">MVTPRPLKLKSPASPRVTQVPAPESAIASIWVDSGVYHLDEAYEYLVPLELTEHVQVGVRVSVPFNKSICEGLVISRGDVSQSTSNLKFIEKVISTFPVATHETIDLFTKVANRFAGTALDVVRSAIPPRSARVEKEIDNTCAPLPKMDFNSSIEEELLKENLRVFWALPPDSSPHRTLALLIVLRARENQVLAIFNDEAELDGVAQEINTLIGTGFYARLDSGSERSDRYRDFLLFTRQQRSIALGLRGAIFTPLSDGATLIISHESSPHFYEPRAPRWNARDVGLLRSTHSHFALILTGFSPSMEVARLLDVGWLRLVQSPSVHIVSASESKNGELIPSKGFSIIRNALKIGPVLFLVPSKGYGNAILCSKCRNIGLCDCGGRLTRNSADALPECSLCKKVIDDWRCSSCGGERIFLASRGIDRFTEEIGRAFPNFPIIKSSGEHILRTVERRVALVLATPGAEPFVEGGYSAVVLLEGNRFFGHASLRADERAREHYFSGASLATAGAAIYISMQAVHPIVAALTRWNPLPMVRRELQERENLGLPPYRRFIRLDVPGDEAQQIFDGISHAQSDNRLPKNLELRPPIIGSKNTGSIHLSVPFEEASVVTAFLQEYQKRRNLSKKELLVIHVDPYELT</sequence>
<dbReference type="GO" id="GO:0003677">
    <property type="term" value="F:DNA binding"/>
    <property type="evidence" value="ECO:0007669"/>
    <property type="project" value="UniProtKB-KW"/>
</dbReference>
<dbReference type="InterPro" id="IPR042115">
    <property type="entry name" value="PriA_3primeBD_sf"/>
</dbReference>
<organism evidence="5">
    <name type="scientific">freshwater metagenome</name>
    <dbReference type="NCBI Taxonomy" id="449393"/>
    <lineage>
        <taxon>unclassified sequences</taxon>
        <taxon>metagenomes</taxon>
        <taxon>ecological metagenomes</taxon>
    </lineage>
</organism>